<keyword evidence="2" id="KW-1185">Reference proteome</keyword>
<gene>
    <name evidence="1" type="ORF">PVAP13_6KG232106</name>
</gene>
<dbReference type="Proteomes" id="UP000823388">
    <property type="component" value="Chromosome 6K"/>
</dbReference>
<sequence>MAATSQICSMLATAVYSRSGTVSSSFFTITASSSVDPRLANLAAIALIFPAYSSSPSLSAMIRESSSPLSVARRAVRTRSAPTNRVLSASHTPAAVGFFDTCIKISSGCACSRCAPRHLALPRVLHGIARRRHDLPEALRVENCLHLDRRRGVARRHQHWVVDRARCRNSRHDVLDGDLARPRPPRWRTTARSLTRWHHRAPW</sequence>
<dbReference type="EMBL" id="CM029047">
    <property type="protein sequence ID" value="KAG2583627.1"/>
    <property type="molecule type" value="Genomic_DNA"/>
</dbReference>
<accession>A0A8T0RCM4</accession>
<comment type="caution">
    <text evidence="1">The sequence shown here is derived from an EMBL/GenBank/DDBJ whole genome shotgun (WGS) entry which is preliminary data.</text>
</comment>
<name>A0A8T0RCM4_PANVG</name>
<evidence type="ECO:0000313" key="1">
    <source>
        <dbReference type="EMBL" id="KAG2583627.1"/>
    </source>
</evidence>
<organism evidence="1 2">
    <name type="scientific">Panicum virgatum</name>
    <name type="common">Blackwell switchgrass</name>
    <dbReference type="NCBI Taxonomy" id="38727"/>
    <lineage>
        <taxon>Eukaryota</taxon>
        <taxon>Viridiplantae</taxon>
        <taxon>Streptophyta</taxon>
        <taxon>Embryophyta</taxon>
        <taxon>Tracheophyta</taxon>
        <taxon>Spermatophyta</taxon>
        <taxon>Magnoliopsida</taxon>
        <taxon>Liliopsida</taxon>
        <taxon>Poales</taxon>
        <taxon>Poaceae</taxon>
        <taxon>PACMAD clade</taxon>
        <taxon>Panicoideae</taxon>
        <taxon>Panicodae</taxon>
        <taxon>Paniceae</taxon>
        <taxon>Panicinae</taxon>
        <taxon>Panicum</taxon>
        <taxon>Panicum sect. Hiantes</taxon>
    </lineage>
</organism>
<protein>
    <submittedName>
        <fullName evidence="1">Uncharacterized protein</fullName>
    </submittedName>
</protein>
<proteinExistence type="predicted"/>
<dbReference type="AlphaFoldDB" id="A0A8T0RCM4"/>
<evidence type="ECO:0000313" key="2">
    <source>
        <dbReference type="Proteomes" id="UP000823388"/>
    </source>
</evidence>
<reference evidence="1" key="1">
    <citation type="submission" date="2020-05" db="EMBL/GenBank/DDBJ databases">
        <title>WGS assembly of Panicum virgatum.</title>
        <authorList>
            <person name="Lovell J.T."/>
            <person name="Jenkins J."/>
            <person name="Shu S."/>
            <person name="Juenger T.E."/>
            <person name="Schmutz J."/>
        </authorList>
    </citation>
    <scope>NUCLEOTIDE SEQUENCE</scope>
    <source>
        <strain evidence="1">AP13</strain>
    </source>
</reference>